<name>A0A810N6K9_9ACTN</name>
<reference evidence="1" key="1">
    <citation type="submission" date="2020-08" db="EMBL/GenBank/DDBJ databases">
        <title>Whole genome shotgun sequence of Polymorphospora rubra NBRC 101157.</title>
        <authorList>
            <person name="Komaki H."/>
            <person name="Tamura T."/>
        </authorList>
    </citation>
    <scope>NUCLEOTIDE SEQUENCE</scope>
    <source>
        <strain evidence="1">NBRC 101157</strain>
    </source>
</reference>
<evidence type="ECO:0000313" key="2">
    <source>
        <dbReference type="Proteomes" id="UP000680866"/>
    </source>
</evidence>
<evidence type="ECO:0000313" key="1">
    <source>
        <dbReference type="EMBL" id="BCJ69401.1"/>
    </source>
</evidence>
<sequence length="124" mass="13605">MTKGYADSVESPSPRHLTAFVRSIAILALQAETQLAWLSRFDGRSPTVDELALEFDDGFGLVPTFIERGWLSNAAVSVLTQLSSQLDSMSGDHNAHLWCADALSGRLEWDRIRASARAALMLLD</sequence>
<organism evidence="1 2">
    <name type="scientific">Polymorphospora rubra</name>
    <dbReference type="NCBI Taxonomy" id="338584"/>
    <lineage>
        <taxon>Bacteria</taxon>
        <taxon>Bacillati</taxon>
        <taxon>Actinomycetota</taxon>
        <taxon>Actinomycetes</taxon>
        <taxon>Micromonosporales</taxon>
        <taxon>Micromonosporaceae</taxon>
        <taxon>Polymorphospora</taxon>
    </lineage>
</organism>
<accession>A0A810N6K9</accession>
<dbReference type="EMBL" id="AP023359">
    <property type="protein sequence ID" value="BCJ69401.1"/>
    <property type="molecule type" value="Genomic_DNA"/>
</dbReference>
<proteinExistence type="predicted"/>
<protein>
    <submittedName>
        <fullName evidence="1">Uncharacterized protein</fullName>
    </submittedName>
</protein>
<dbReference type="Proteomes" id="UP000680866">
    <property type="component" value="Chromosome"/>
</dbReference>
<dbReference type="KEGG" id="pry:Prubr_64220"/>
<keyword evidence="2" id="KW-1185">Reference proteome</keyword>
<dbReference type="AlphaFoldDB" id="A0A810N6K9"/>
<gene>
    <name evidence="1" type="ORF">Prubr_64220</name>
</gene>